<reference evidence="2 3" key="1">
    <citation type="submission" date="2019-09" db="EMBL/GenBank/DDBJ databases">
        <title>A chromosome-level genome assembly of the Chinese tupelo Nyssa sinensis.</title>
        <authorList>
            <person name="Yang X."/>
            <person name="Kang M."/>
            <person name="Yang Y."/>
            <person name="Xiong H."/>
            <person name="Wang M."/>
            <person name="Zhang Z."/>
            <person name="Wang Z."/>
            <person name="Wu H."/>
            <person name="Ma T."/>
            <person name="Liu J."/>
            <person name="Xi Z."/>
        </authorList>
    </citation>
    <scope>NUCLEOTIDE SEQUENCE [LARGE SCALE GENOMIC DNA]</scope>
    <source>
        <strain evidence="2">J267</strain>
        <tissue evidence="2">Leaf</tissue>
    </source>
</reference>
<dbReference type="Proteomes" id="UP000325577">
    <property type="component" value="Linkage Group LG8"/>
</dbReference>
<feature type="region of interest" description="Disordered" evidence="1">
    <location>
        <begin position="242"/>
        <end position="287"/>
    </location>
</feature>
<sequence>MASNSSSLPLLSFPISNISNHISIKLDSDNYLLWRDQFLPLLLCNDLLGYVDGSVSPPAKMVLNPTTQTESPNPAYKLWLKTDQFLLSCIKASLSPSTSAHVLGLQTSKQVWDTLETLFQQQSQARLDHLRDRLQNIKKGTSSAEEYLAEIKGVTDKLAAINHSVSDSELVTHTLNGLQHEPNYLPFVYAIENRERPPSLDDLRAHLLVHEQRVYGLLSNQSSIVAPAGSQTSEIALVSRSTNSPHRFDQHRDTSSGSQYHRGGRYRGGRGNCNGGQNGGGRGNGRNYSRDAWGFDRGFRNYRITTCQICQTQGHASDRCNFRYSHNSLPTTQNNYTDHGSLASNFAGMHMGPPAPSDLFTEHASTHWLADSMATNHMTNTSTMLQQPTPYSGSDQVYVGNGNSLPIQSTSDGSTYLEDNHGRAG</sequence>
<dbReference type="AlphaFoldDB" id="A0A5J4ZEP9"/>
<accession>A0A5J4ZEP9</accession>
<protein>
    <submittedName>
        <fullName evidence="2">Uncharacterized protein</fullName>
    </submittedName>
</protein>
<name>A0A5J4ZEP9_9ASTE</name>
<proteinExistence type="predicted"/>
<feature type="compositionally biased region" description="Polar residues" evidence="1">
    <location>
        <begin position="383"/>
        <end position="414"/>
    </location>
</feature>
<organism evidence="2 3">
    <name type="scientific">Nyssa sinensis</name>
    <dbReference type="NCBI Taxonomy" id="561372"/>
    <lineage>
        <taxon>Eukaryota</taxon>
        <taxon>Viridiplantae</taxon>
        <taxon>Streptophyta</taxon>
        <taxon>Embryophyta</taxon>
        <taxon>Tracheophyta</taxon>
        <taxon>Spermatophyta</taxon>
        <taxon>Magnoliopsida</taxon>
        <taxon>eudicotyledons</taxon>
        <taxon>Gunneridae</taxon>
        <taxon>Pentapetalae</taxon>
        <taxon>asterids</taxon>
        <taxon>Cornales</taxon>
        <taxon>Nyssaceae</taxon>
        <taxon>Nyssa</taxon>
    </lineage>
</organism>
<dbReference type="EMBL" id="CM018051">
    <property type="protein sequence ID" value="KAA8516995.1"/>
    <property type="molecule type" value="Genomic_DNA"/>
</dbReference>
<gene>
    <name evidence="2" type="ORF">F0562_017187</name>
</gene>
<dbReference type="Pfam" id="PF14223">
    <property type="entry name" value="Retrotran_gag_2"/>
    <property type="match status" value="1"/>
</dbReference>
<dbReference type="OrthoDB" id="1845088at2759"/>
<keyword evidence="3" id="KW-1185">Reference proteome</keyword>
<feature type="compositionally biased region" description="Gly residues" evidence="1">
    <location>
        <begin position="269"/>
        <end position="284"/>
    </location>
</feature>
<evidence type="ECO:0000313" key="2">
    <source>
        <dbReference type="EMBL" id="KAA8516995.1"/>
    </source>
</evidence>
<evidence type="ECO:0000256" key="1">
    <source>
        <dbReference type="SAM" id="MobiDB-lite"/>
    </source>
</evidence>
<feature type="region of interest" description="Disordered" evidence="1">
    <location>
        <begin position="383"/>
        <end position="425"/>
    </location>
</feature>
<evidence type="ECO:0000313" key="3">
    <source>
        <dbReference type="Proteomes" id="UP000325577"/>
    </source>
</evidence>
<dbReference type="PANTHER" id="PTHR47481:SF10">
    <property type="entry name" value="COPIA-LIKE POLYPROTEIN_RETROTRANSPOSON"/>
    <property type="match status" value="1"/>
</dbReference>
<dbReference type="PANTHER" id="PTHR47481">
    <property type="match status" value="1"/>
</dbReference>